<dbReference type="Proteomes" id="UP000331127">
    <property type="component" value="Unassembled WGS sequence"/>
</dbReference>
<organism evidence="1 2">
    <name type="scientific">Acrocarpospora macrocephala</name>
    <dbReference type="NCBI Taxonomy" id="150177"/>
    <lineage>
        <taxon>Bacteria</taxon>
        <taxon>Bacillati</taxon>
        <taxon>Actinomycetota</taxon>
        <taxon>Actinomycetes</taxon>
        <taxon>Streptosporangiales</taxon>
        <taxon>Streptosporangiaceae</taxon>
        <taxon>Acrocarpospora</taxon>
    </lineage>
</organism>
<gene>
    <name evidence="1" type="ORF">Amac_085990</name>
</gene>
<comment type="caution">
    <text evidence="1">The sequence shown here is derived from an EMBL/GenBank/DDBJ whole genome shotgun (WGS) entry which is preliminary data.</text>
</comment>
<proteinExistence type="predicted"/>
<sequence>MPPEEPFEAFQSKSDRLAEFIGSRWQDTTVSTHVFFVHIDPGKDISTGGGQTALPREQVTSSPLYAQAKSMKCARQSDFAVGR</sequence>
<accession>A0A5M3X320</accession>
<name>A0A5M3X320_9ACTN</name>
<protein>
    <submittedName>
        <fullName evidence="1">Uncharacterized protein</fullName>
    </submittedName>
</protein>
<dbReference type="AlphaFoldDB" id="A0A5M3X320"/>
<evidence type="ECO:0000313" key="1">
    <source>
        <dbReference type="EMBL" id="GES15002.1"/>
    </source>
</evidence>
<dbReference type="EMBL" id="BLAE01000068">
    <property type="protein sequence ID" value="GES15002.1"/>
    <property type="molecule type" value="Genomic_DNA"/>
</dbReference>
<evidence type="ECO:0000313" key="2">
    <source>
        <dbReference type="Proteomes" id="UP000331127"/>
    </source>
</evidence>
<reference evidence="1 2" key="1">
    <citation type="submission" date="2019-10" db="EMBL/GenBank/DDBJ databases">
        <title>Whole genome shotgun sequence of Acrocarpospora macrocephala NBRC 16266.</title>
        <authorList>
            <person name="Ichikawa N."/>
            <person name="Kimura A."/>
            <person name="Kitahashi Y."/>
            <person name="Komaki H."/>
            <person name="Oguchi A."/>
        </authorList>
    </citation>
    <scope>NUCLEOTIDE SEQUENCE [LARGE SCALE GENOMIC DNA]</scope>
    <source>
        <strain evidence="1 2">NBRC 16266</strain>
    </source>
</reference>
<keyword evidence="2" id="KW-1185">Reference proteome</keyword>